<keyword evidence="9 12" id="KW-0472">Membrane</keyword>
<keyword evidence="4" id="KW-1003">Cell membrane</keyword>
<evidence type="ECO:0000256" key="11">
    <source>
        <dbReference type="SAM" id="MobiDB-lite"/>
    </source>
</evidence>
<sequence>MLLGRLKKLDFFTLALLISASLHLLVIIFVKFQPPALQFFKNQISVLDVVLVNSKHHKRPKKADALAQANLDGGGNTSENRALKSALPWQKNKPSDATVEHRSKALEKSLAQAEAEANRKAERLAELDKQAKALMSQLEAAHAIETNPTQKSRPTNPQTGTQDSAIKALNATDLVNASLEMARLEAQINKQQDDYQKRPKRKSIGARAQEYRFAAYVESWRQKVERIGNVNYPEAAKDQKIYGQLQLTVYIKSSGEVEKVEIKRSSGYPVLDNAAKRIVEMGSPYAAFPEDLRKEVDVLDITRTWIFTKEDSLATKASE</sequence>
<evidence type="ECO:0000256" key="3">
    <source>
        <dbReference type="ARBA" id="ARBA00022448"/>
    </source>
</evidence>
<dbReference type="SUPFAM" id="SSF74653">
    <property type="entry name" value="TolA/TonB C-terminal domain"/>
    <property type="match status" value="1"/>
</dbReference>
<name>A0A0B7IX17_9PROT</name>
<evidence type="ECO:0000256" key="10">
    <source>
        <dbReference type="SAM" id="Coils"/>
    </source>
</evidence>
<evidence type="ECO:0000256" key="6">
    <source>
        <dbReference type="ARBA" id="ARBA00022692"/>
    </source>
</evidence>
<keyword evidence="5" id="KW-0997">Cell inner membrane</keyword>
<dbReference type="KEGG" id="mbac:BN1209_1714"/>
<dbReference type="InterPro" id="IPR006260">
    <property type="entry name" value="TonB/TolA_C"/>
</dbReference>
<organism evidence="14 15">
    <name type="scientific">Candidatus Methylopumilus turicensis</name>
    <dbReference type="NCBI Taxonomy" id="1581680"/>
    <lineage>
        <taxon>Bacteria</taxon>
        <taxon>Pseudomonadati</taxon>
        <taxon>Pseudomonadota</taxon>
        <taxon>Betaproteobacteria</taxon>
        <taxon>Nitrosomonadales</taxon>
        <taxon>Methylophilaceae</taxon>
        <taxon>Candidatus Methylopumilus</taxon>
    </lineage>
</organism>
<feature type="region of interest" description="Disordered" evidence="11">
    <location>
        <begin position="61"/>
        <end position="98"/>
    </location>
</feature>
<keyword evidence="6 12" id="KW-0812">Transmembrane</keyword>
<evidence type="ECO:0000256" key="2">
    <source>
        <dbReference type="ARBA" id="ARBA00006555"/>
    </source>
</evidence>
<dbReference type="EMBL" id="LN794158">
    <property type="protein sequence ID" value="CEN56751.1"/>
    <property type="molecule type" value="Genomic_DNA"/>
</dbReference>
<dbReference type="Gene3D" id="3.30.1150.10">
    <property type="match status" value="1"/>
</dbReference>
<evidence type="ECO:0000313" key="15">
    <source>
        <dbReference type="Proteomes" id="UP000056322"/>
    </source>
</evidence>
<dbReference type="RefSeq" id="WP_045751787.1">
    <property type="nucleotide sequence ID" value="NZ_LN794158.1"/>
</dbReference>
<comment type="similarity">
    <text evidence="2">Belongs to the TonB family.</text>
</comment>
<evidence type="ECO:0000256" key="1">
    <source>
        <dbReference type="ARBA" id="ARBA00004383"/>
    </source>
</evidence>
<dbReference type="PANTHER" id="PTHR33446">
    <property type="entry name" value="PROTEIN TONB-RELATED"/>
    <property type="match status" value="1"/>
</dbReference>
<dbReference type="GO" id="GO:0015031">
    <property type="term" value="P:protein transport"/>
    <property type="evidence" value="ECO:0007669"/>
    <property type="project" value="UniProtKB-KW"/>
</dbReference>
<dbReference type="InterPro" id="IPR037682">
    <property type="entry name" value="TonB_C"/>
</dbReference>
<evidence type="ECO:0000256" key="8">
    <source>
        <dbReference type="ARBA" id="ARBA00022989"/>
    </source>
</evidence>
<evidence type="ECO:0000256" key="4">
    <source>
        <dbReference type="ARBA" id="ARBA00022475"/>
    </source>
</evidence>
<dbReference type="GO" id="GO:0098797">
    <property type="term" value="C:plasma membrane protein complex"/>
    <property type="evidence" value="ECO:0007669"/>
    <property type="project" value="TreeGrafter"/>
</dbReference>
<dbReference type="PANTHER" id="PTHR33446:SF11">
    <property type="entry name" value="TONB3"/>
    <property type="match status" value="1"/>
</dbReference>
<feature type="domain" description="TonB C-terminal" evidence="13">
    <location>
        <begin position="217"/>
        <end position="316"/>
    </location>
</feature>
<dbReference type="AlphaFoldDB" id="A0A0B7IX17"/>
<dbReference type="Proteomes" id="UP000056322">
    <property type="component" value="Chromosome 1"/>
</dbReference>
<accession>A0A0B7IX17</accession>
<evidence type="ECO:0000259" key="13">
    <source>
        <dbReference type="PROSITE" id="PS52015"/>
    </source>
</evidence>
<proteinExistence type="inferred from homology"/>
<evidence type="ECO:0000313" key="14">
    <source>
        <dbReference type="EMBL" id="CEN56751.1"/>
    </source>
</evidence>
<keyword evidence="10" id="KW-0175">Coiled coil</keyword>
<evidence type="ECO:0000256" key="7">
    <source>
        <dbReference type="ARBA" id="ARBA00022927"/>
    </source>
</evidence>
<evidence type="ECO:0000256" key="12">
    <source>
        <dbReference type="SAM" id="Phobius"/>
    </source>
</evidence>
<dbReference type="Pfam" id="PF03544">
    <property type="entry name" value="TonB_C"/>
    <property type="match status" value="1"/>
</dbReference>
<dbReference type="PROSITE" id="PS52015">
    <property type="entry name" value="TONB_CTD"/>
    <property type="match status" value="1"/>
</dbReference>
<dbReference type="STRING" id="1581680.BN1209_1714"/>
<dbReference type="GO" id="GO:0031992">
    <property type="term" value="F:energy transducer activity"/>
    <property type="evidence" value="ECO:0007669"/>
    <property type="project" value="TreeGrafter"/>
</dbReference>
<comment type="subcellular location">
    <subcellularLocation>
        <location evidence="1">Cell inner membrane</location>
        <topology evidence="1">Single-pass membrane protein</topology>
        <orientation evidence="1">Periplasmic side</orientation>
    </subcellularLocation>
</comment>
<protein>
    <submittedName>
        <fullName evidence="14">TonB-like protein</fullName>
    </submittedName>
</protein>
<evidence type="ECO:0000256" key="9">
    <source>
        <dbReference type="ARBA" id="ARBA00023136"/>
    </source>
</evidence>
<dbReference type="GO" id="GO:0055085">
    <property type="term" value="P:transmembrane transport"/>
    <property type="evidence" value="ECO:0007669"/>
    <property type="project" value="InterPro"/>
</dbReference>
<gene>
    <name evidence="14" type="ORF">BN1209_1714</name>
</gene>
<keyword evidence="7" id="KW-0653">Protein transport</keyword>
<dbReference type="HOGENOM" id="CLU_052089_0_0_4"/>
<evidence type="ECO:0000256" key="5">
    <source>
        <dbReference type="ARBA" id="ARBA00022519"/>
    </source>
</evidence>
<keyword evidence="3" id="KW-0813">Transport</keyword>
<dbReference type="NCBIfam" id="TIGR01352">
    <property type="entry name" value="tonB_Cterm"/>
    <property type="match status" value="1"/>
</dbReference>
<dbReference type="InterPro" id="IPR051045">
    <property type="entry name" value="TonB-dependent_transducer"/>
</dbReference>
<keyword evidence="8 12" id="KW-1133">Transmembrane helix</keyword>
<keyword evidence="15" id="KW-1185">Reference proteome</keyword>
<feature type="coiled-coil region" evidence="10">
    <location>
        <begin position="103"/>
        <end position="144"/>
    </location>
</feature>
<feature type="transmembrane region" description="Helical" evidence="12">
    <location>
        <begin position="12"/>
        <end position="32"/>
    </location>
</feature>
<dbReference type="OrthoDB" id="9803361at2"/>
<reference evidence="15" key="1">
    <citation type="submission" date="2014-12" db="EMBL/GenBank/DDBJ databases">
        <authorList>
            <person name="Salcher M.M."/>
        </authorList>
    </citation>
    <scope>NUCLEOTIDE SEQUENCE [LARGE SCALE GENOMIC DNA]</scope>
    <source>
        <strain evidence="15">MMS-10A-171</strain>
    </source>
</reference>